<dbReference type="Proteomes" id="UP000224006">
    <property type="component" value="Chromosome V"/>
</dbReference>
<dbReference type="OrthoDB" id="333135at2759"/>
<evidence type="ECO:0000313" key="3">
    <source>
        <dbReference type="Proteomes" id="UP000224006"/>
    </source>
</evidence>
<dbReference type="KEGG" id="bbes:BESB_061920"/>
<evidence type="ECO:0000256" key="1">
    <source>
        <dbReference type="SAM" id="MobiDB-lite"/>
    </source>
</evidence>
<feature type="region of interest" description="Disordered" evidence="1">
    <location>
        <begin position="195"/>
        <end position="265"/>
    </location>
</feature>
<organism evidence="2 3">
    <name type="scientific">Besnoitia besnoiti</name>
    <name type="common">Apicomplexan protozoan</name>
    <dbReference type="NCBI Taxonomy" id="94643"/>
    <lineage>
        <taxon>Eukaryota</taxon>
        <taxon>Sar</taxon>
        <taxon>Alveolata</taxon>
        <taxon>Apicomplexa</taxon>
        <taxon>Conoidasida</taxon>
        <taxon>Coccidia</taxon>
        <taxon>Eucoccidiorida</taxon>
        <taxon>Eimeriorina</taxon>
        <taxon>Sarcocystidae</taxon>
        <taxon>Besnoitia</taxon>
    </lineage>
</organism>
<feature type="compositionally biased region" description="Low complexity" evidence="1">
    <location>
        <begin position="244"/>
        <end position="257"/>
    </location>
</feature>
<name>A0A2A9MBG0_BESBE</name>
<dbReference type="EMBL" id="NWUJ01000005">
    <property type="protein sequence ID" value="PFH35305.1"/>
    <property type="molecule type" value="Genomic_DNA"/>
</dbReference>
<accession>A0A2A9MBG0</accession>
<evidence type="ECO:0000313" key="2">
    <source>
        <dbReference type="EMBL" id="PFH35305.1"/>
    </source>
</evidence>
<comment type="caution">
    <text evidence="2">The sequence shown here is derived from an EMBL/GenBank/DDBJ whole genome shotgun (WGS) entry which is preliminary data.</text>
</comment>
<dbReference type="AlphaFoldDB" id="A0A2A9MBG0"/>
<reference evidence="2 3" key="1">
    <citation type="submission" date="2017-09" db="EMBL/GenBank/DDBJ databases">
        <title>Genome sequencing of Besnoitia besnoiti strain Bb-Ger1.</title>
        <authorList>
            <person name="Schares G."/>
            <person name="Venepally P."/>
            <person name="Lorenzi H.A."/>
        </authorList>
    </citation>
    <scope>NUCLEOTIDE SEQUENCE [LARGE SCALE GENOMIC DNA]</scope>
    <source>
        <strain evidence="2 3">Bb-Ger1</strain>
    </source>
</reference>
<dbReference type="RefSeq" id="XP_029219314.1">
    <property type="nucleotide sequence ID" value="XM_029364606.1"/>
</dbReference>
<dbReference type="GeneID" id="40311120"/>
<protein>
    <submittedName>
        <fullName evidence="2">Uncharacterized protein</fullName>
    </submittedName>
</protein>
<keyword evidence="3" id="KW-1185">Reference proteome</keyword>
<gene>
    <name evidence="2" type="ORF">BESB_061920</name>
</gene>
<sequence>MAGICRPRLALAAAQAARARLAAPAVSATQSAVTELVNPLQKPRWAAACEERHFPMLHKLQPCFPIYREVLGAMDKADFKPAGMIVNSEAQAKLGEFFLCCACALRLKEVEHAGTDNTALLRVAQATAEEDFEPWLQEVQDFIADFDSDLADKLEAAAALRTSDEGRFWEASFAAAAPDDFDALVIAAEQAGDAGLPSESAAAPSTSSQSFSSSPSSPSPLAASSEGHVEAAGSSGDGEREEASAAACSESVSASPARHQGEVSNEPTAFEKAVVAQNEGLVFQMYEKWLEAAAQPLKRELRDSLSDVGLIVAKEVLEEAARNKLD</sequence>
<proteinExistence type="predicted"/>
<dbReference type="VEuPathDB" id="ToxoDB:BESB_061920"/>
<feature type="compositionally biased region" description="Low complexity" evidence="1">
    <location>
        <begin position="197"/>
        <end position="225"/>
    </location>
</feature>